<dbReference type="AlphaFoldDB" id="A0A8T4C765"/>
<sequence>MRNGKLYLVFIVLFVLAAGAFLLGITPSSVWNNVFSSGYAYSDSQQGILFASNDAQPSETIPSLAAQQSFILSPRMVIGNSPLNSAAAAMLVQDQIVLGGHQKSTLTVIRVYENDSPSAKWLSCQTDYGSAKDNETITLEECSKLLDTTNSVILELDFPRATMSRPVVEFLSNRVIIKPVKADDVPGVNFLFLRAMYSDAEKLISAANQTVLGVNAKE</sequence>
<accession>A0A8T4C765</accession>
<evidence type="ECO:0000313" key="1">
    <source>
        <dbReference type="EMBL" id="MBM3282271.1"/>
    </source>
</evidence>
<dbReference type="Proteomes" id="UP000774699">
    <property type="component" value="Unassembled WGS sequence"/>
</dbReference>
<dbReference type="EMBL" id="VGJJ01000020">
    <property type="protein sequence ID" value="MBM3282271.1"/>
    <property type="molecule type" value="Genomic_DNA"/>
</dbReference>
<evidence type="ECO:0000313" key="2">
    <source>
        <dbReference type="Proteomes" id="UP000774699"/>
    </source>
</evidence>
<protein>
    <submittedName>
        <fullName evidence="1">Uncharacterized protein</fullName>
    </submittedName>
</protein>
<organism evidence="1 2">
    <name type="scientific">Candidatus Iainarchaeum sp</name>
    <dbReference type="NCBI Taxonomy" id="3101447"/>
    <lineage>
        <taxon>Archaea</taxon>
        <taxon>Candidatus Iainarchaeota</taxon>
        <taxon>Candidatus Iainarchaeia</taxon>
        <taxon>Candidatus Iainarchaeales</taxon>
        <taxon>Candidatus Iainarchaeaceae</taxon>
        <taxon>Candidatus Iainarchaeum</taxon>
    </lineage>
</organism>
<reference evidence="1" key="1">
    <citation type="submission" date="2019-03" db="EMBL/GenBank/DDBJ databases">
        <title>Lake Tanganyika Metagenome-Assembled Genomes (MAGs).</title>
        <authorList>
            <person name="Tran P."/>
        </authorList>
    </citation>
    <scope>NUCLEOTIDE SEQUENCE</scope>
    <source>
        <strain evidence="1">M_DeepCast_50m_m2_156</strain>
    </source>
</reference>
<comment type="caution">
    <text evidence="1">The sequence shown here is derived from an EMBL/GenBank/DDBJ whole genome shotgun (WGS) entry which is preliminary data.</text>
</comment>
<name>A0A8T4C765_9ARCH</name>
<proteinExistence type="predicted"/>
<gene>
    <name evidence="1" type="ORF">FJY86_02945</name>
</gene>